<dbReference type="CDD" id="cd09022">
    <property type="entry name" value="Aldose_epim_Ec_YihR"/>
    <property type="match status" value="1"/>
</dbReference>
<dbReference type="RefSeq" id="WP_091669167.1">
    <property type="nucleotide sequence ID" value="NZ_LT594323.1"/>
</dbReference>
<dbReference type="STRING" id="261654.GA0070611_5056"/>
<proteinExistence type="predicted"/>
<dbReference type="InterPro" id="IPR011013">
    <property type="entry name" value="Gal_mutarotase_sf_dom"/>
</dbReference>
<protein>
    <submittedName>
        <fullName evidence="1">Aldose 1-epimerase</fullName>
    </submittedName>
</protein>
<dbReference type="Gene3D" id="2.70.98.10">
    <property type="match status" value="1"/>
</dbReference>
<dbReference type="SUPFAM" id="SSF74650">
    <property type="entry name" value="Galactose mutarotase-like"/>
    <property type="match status" value="1"/>
</dbReference>
<dbReference type="EMBL" id="LT594323">
    <property type="protein sequence ID" value="SBT51179.1"/>
    <property type="molecule type" value="Genomic_DNA"/>
</dbReference>
<dbReference type="GO" id="GO:0030246">
    <property type="term" value="F:carbohydrate binding"/>
    <property type="evidence" value="ECO:0007669"/>
    <property type="project" value="InterPro"/>
</dbReference>
<gene>
    <name evidence="1" type="ORF">GA0070611_5056</name>
</gene>
<dbReference type="InterPro" id="IPR014718">
    <property type="entry name" value="GH-type_carb-bd"/>
</dbReference>
<evidence type="ECO:0000313" key="2">
    <source>
        <dbReference type="Proteomes" id="UP000199385"/>
    </source>
</evidence>
<dbReference type="GO" id="GO:0005975">
    <property type="term" value="P:carbohydrate metabolic process"/>
    <property type="evidence" value="ECO:0007669"/>
    <property type="project" value="InterPro"/>
</dbReference>
<dbReference type="InterPro" id="IPR037480">
    <property type="entry name" value="YihR-like"/>
</dbReference>
<dbReference type="PATRIC" id="fig|261654.4.peg.5123"/>
<sequence>MENVTGTSPSGAQWTIAADGHEAVVVEVGGGLRTYRRDGVDYLDGYAADELCPGSAGQVLAPWPNRIRDGVYTFGDRKLQLDLSEPARHNAIHGLVNWSAWQLVEQSPESVTVGYDLPARPGYPWALRLRTRWSVGADGLRAEHEVTNLAGEEAPFGFSVHPYLRLPDAAVDELSLRVPGRNRVLLDSRLLPVAATEVAGTEYDFTEPRKIGDAVLDLAFGDVVRDTDGGSSVTLAAPGGAEVHIWADREFGWWQVFTGDTLTGERHRRSVAVEPMTCPADAFRSGRDVIALAPGQTWRGAWGIRPGA</sequence>
<reference evidence="2" key="1">
    <citation type="submission" date="2016-06" db="EMBL/GenBank/DDBJ databases">
        <authorList>
            <person name="Varghese N."/>
            <person name="Submissions Spin"/>
        </authorList>
    </citation>
    <scope>NUCLEOTIDE SEQUENCE [LARGE SCALE GENOMIC DNA]</scope>
    <source>
        <strain evidence="2">DSM 44815</strain>
    </source>
</reference>
<dbReference type="Pfam" id="PF01263">
    <property type="entry name" value="Aldose_epim"/>
    <property type="match status" value="1"/>
</dbReference>
<keyword evidence="2" id="KW-1185">Reference proteome</keyword>
<evidence type="ECO:0000313" key="1">
    <source>
        <dbReference type="EMBL" id="SBT51179.1"/>
    </source>
</evidence>
<dbReference type="OrthoDB" id="4739604at2"/>
<name>A0A1A9A403_9ACTN</name>
<accession>A0A1A9A403</accession>
<dbReference type="AlphaFoldDB" id="A0A1A9A403"/>
<dbReference type="GO" id="GO:0016853">
    <property type="term" value="F:isomerase activity"/>
    <property type="evidence" value="ECO:0007669"/>
    <property type="project" value="InterPro"/>
</dbReference>
<dbReference type="Proteomes" id="UP000199385">
    <property type="component" value="Chromosome I"/>
</dbReference>
<dbReference type="InterPro" id="IPR008183">
    <property type="entry name" value="Aldose_1/G6P_1-epimerase"/>
</dbReference>
<organism evidence="1 2">
    <name type="scientific">Micromonospora auratinigra</name>
    <dbReference type="NCBI Taxonomy" id="261654"/>
    <lineage>
        <taxon>Bacteria</taxon>
        <taxon>Bacillati</taxon>
        <taxon>Actinomycetota</taxon>
        <taxon>Actinomycetes</taxon>
        <taxon>Micromonosporales</taxon>
        <taxon>Micromonosporaceae</taxon>
        <taxon>Micromonospora</taxon>
    </lineage>
</organism>